<dbReference type="PANTHER" id="PTHR22648:SF0">
    <property type="entry name" value="TRANSCRIPTION TERMINATION_ANTITERMINATION PROTEIN NUSA"/>
    <property type="match status" value="1"/>
</dbReference>
<dbReference type="InterPro" id="IPR012340">
    <property type="entry name" value="NA-bd_OB-fold"/>
</dbReference>
<evidence type="ECO:0000256" key="5">
    <source>
        <dbReference type="ARBA" id="ARBA00023015"/>
    </source>
</evidence>
<dbReference type="AlphaFoldDB" id="A0A2M7T6S9"/>
<dbReference type="InterPro" id="IPR025249">
    <property type="entry name" value="TF_NusA_KH_1st"/>
</dbReference>
<dbReference type="Pfam" id="PF26594">
    <property type="entry name" value="KH_NusA_2nd"/>
    <property type="match status" value="1"/>
</dbReference>
<reference evidence="10" key="1">
    <citation type="submission" date="2017-09" db="EMBL/GenBank/DDBJ databases">
        <title>Depth-based differentiation of microbial function through sediment-hosted aquifers and enrichment of novel symbionts in the deep terrestrial subsurface.</title>
        <authorList>
            <person name="Probst A.J."/>
            <person name="Ladd B."/>
            <person name="Jarett J.K."/>
            <person name="Geller-Mcgrath D.E."/>
            <person name="Sieber C.M.K."/>
            <person name="Emerson J.B."/>
            <person name="Anantharaman K."/>
            <person name="Thomas B.C."/>
            <person name="Malmstrom R."/>
            <person name="Stieglmeier M."/>
            <person name="Klingl A."/>
            <person name="Woyke T."/>
            <person name="Ryan C.M."/>
            <person name="Banfield J.F."/>
        </authorList>
    </citation>
    <scope>NUCLEOTIDE SEQUENCE [LARGE SCALE GENOMIC DNA]</scope>
</reference>
<keyword evidence="5 7" id="KW-0805">Transcription regulation</keyword>
<evidence type="ECO:0000256" key="1">
    <source>
        <dbReference type="ARBA" id="ARBA00022472"/>
    </source>
</evidence>
<dbReference type="RefSeq" id="WP_286677424.1">
    <property type="nucleotide sequence ID" value="NZ_MNXI01000004.1"/>
</dbReference>
<keyword evidence="2 7" id="KW-0963">Cytoplasm</keyword>
<comment type="similarity">
    <text evidence="7">Belongs to the NusA family.</text>
</comment>
<dbReference type="PROSITE" id="PS50084">
    <property type="entry name" value="KH_TYPE_1"/>
    <property type="match status" value="1"/>
</dbReference>
<dbReference type="CDD" id="cd02134">
    <property type="entry name" value="KH-II_NusA_rpt1"/>
    <property type="match status" value="1"/>
</dbReference>
<dbReference type="Pfam" id="PF08529">
    <property type="entry name" value="NusA_N"/>
    <property type="match status" value="1"/>
</dbReference>
<feature type="domain" description="S1 motif" evidence="8">
    <location>
        <begin position="117"/>
        <end position="181"/>
    </location>
</feature>
<dbReference type="GO" id="GO:0005829">
    <property type="term" value="C:cytosol"/>
    <property type="evidence" value="ECO:0007669"/>
    <property type="project" value="TreeGrafter"/>
</dbReference>
<dbReference type="InterPro" id="IPR013735">
    <property type="entry name" value="TF_NusA_N"/>
</dbReference>
<keyword evidence="6 7" id="KW-0804">Transcription</keyword>
<evidence type="ECO:0000313" key="10">
    <source>
        <dbReference type="Proteomes" id="UP000230956"/>
    </source>
</evidence>
<dbReference type="SMART" id="SM00322">
    <property type="entry name" value="KH"/>
    <property type="match status" value="2"/>
</dbReference>
<evidence type="ECO:0000256" key="4">
    <source>
        <dbReference type="ARBA" id="ARBA00022884"/>
    </source>
</evidence>
<dbReference type="SUPFAM" id="SSF69705">
    <property type="entry name" value="Transcription factor NusA, N-terminal domain"/>
    <property type="match status" value="1"/>
</dbReference>
<evidence type="ECO:0000256" key="7">
    <source>
        <dbReference type="HAMAP-Rule" id="MF_00945"/>
    </source>
</evidence>
<dbReference type="InterPro" id="IPR010213">
    <property type="entry name" value="TF_NusA"/>
</dbReference>
<dbReference type="CDD" id="cd04455">
    <property type="entry name" value="S1_NusA"/>
    <property type="match status" value="1"/>
</dbReference>
<comment type="subunit">
    <text evidence="7">Monomer. Binds directly to the core enzyme of the DNA-dependent RNA polymerase and to nascent RNA.</text>
</comment>
<evidence type="ECO:0000256" key="2">
    <source>
        <dbReference type="ARBA" id="ARBA00022490"/>
    </source>
</evidence>
<dbReference type="InterPro" id="IPR003029">
    <property type="entry name" value="S1_domain"/>
</dbReference>
<accession>A0A2M7T6S9</accession>
<dbReference type="CDD" id="cd22529">
    <property type="entry name" value="KH-II_NusA_rpt2"/>
    <property type="match status" value="1"/>
</dbReference>
<dbReference type="NCBIfam" id="TIGR01953">
    <property type="entry name" value="NusA"/>
    <property type="match status" value="1"/>
</dbReference>
<keyword evidence="1 7" id="KW-0806">Transcription termination</keyword>
<dbReference type="PROSITE" id="PS50126">
    <property type="entry name" value="S1"/>
    <property type="match status" value="1"/>
</dbReference>
<dbReference type="GO" id="GO:0003700">
    <property type="term" value="F:DNA-binding transcription factor activity"/>
    <property type="evidence" value="ECO:0007669"/>
    <property type="project" value="InterPro"/>
</dbReference>
<dbReference type="FunFam" id="2.40.50.140:FF:000058">
    <property type="entry name" value="Transcription termination/antitermination protein NusA"/>
    <property type="match status" value="1"/>
</dbReference>
<evidence type="ECO:0000256" key="6">
    <source>
        <dbReference type="ARBA" id="ARBA00023163"/>
    </source>
</evidence>
<dbReference type="InterPro" id="IPR015946">
    <property type="entry name" value="KH_dom-like_a/b"/>
</dbReference>
<protein>
    <recommendedName>
        <fullName evidence="7">Transcription termination/antitermination protein NusA</fullName>
    </recommendedName>
</protein>
<dbReference type="InterPro" id="IPR058582">
    <property type="entry name" value="KH_NusA_2nd"/>
</dbReference>
<dbReference type="FunFam" id="3.30.300.20:FF:000005">
    <property type="entry name" value="Transcription termination/antitermination protein NusA"/>
    <property type="match status" value="1"/>
</dbReference>
<evidence type="ECO:0000256" key="3">
    <source>
        <dbReference type="ARBA" id="ARBA00022814"/>
    </source>
</evidence>
<keyword evidence="4 7" id="KW-0694">RNA-binding</keyword>
<name>A0A2M7T6S9_9ACTN</name>
<comment type="subcellular location">
    <subcellularLocation>
        <location evidence="7">Cytoplasm</location>
    </subcellularLocation>
</comment>
<dbReference type="GO" id="GO:0031564">
    <property type="term" value="P:transcription antitermination"/>
    <property type="evidence" value="ECO:0007669"/>
    <property type="project" value="UniProtKB-UniRule"/>
</dbReference>
<dbReference type="Gene3D" id="3.30.1480.10">
    <property type="entry name" value="NusA, N-terminal domain"/>
    <property type="match status" value="1"/>
</dbReference>
<dbReference type="Proteomes" id="UP000230956">
    <property type="component" value="Unassembled WGS sequence"/>
</dbReference>
<comment type="caution">
    <text evidence="9">The sequence shown here is derived from an EMBL/GenBank/DDBJ whole genome shotgun (WGS) entry which is preliminary data.</text>
</comment>
<evidence type="ECO:0000313" key="9">
    <source>
        <dbReference type="EMBL" id="PIZ36878.1"/>
    </source>
</evidence>
<keyword evidence="3 7" id="KW-0889">Transcription antitermination</keyword>
<dbReference type="Gene3D" id="3.30.300.20">
    <property type="match status" value="2"/>
</dbReference>
<dbReference type="InterPro" id="IPR004087">
    <property type="entry name" value="KH_dom"/>
</dbReference>
<dbReference type="SUPFAM" id="SSF54814">
    <property type="entry name" value="Prokaryotic type KH domain (KH-domain type II)"/>
    <property type="match status" value="2"/>
</dbReference>
<dbReference type="HAMAP" id="MF_00945_B">
    <property type="entry name" value="NusA_B"/>
    <property type="match status" value="1"/>
</dbReference>
<dbReference type="PANTHER" id="PTHR22648">
    <property type="entry name" value="TRANSCRIPTION TERMINATION FACTOR NUSA"/>
    <property type="match status" value="1"/>
</dbReference>
<dbReference type="InterPro" id="IPR030842">
    <property type="entry name" value="TF_NusA_bacterial"/>
</dbReference>
<dbReference type="Gene3D" id="2.40.50.140">
    <property type="entry name" value="Nucleic acid-binding proteins"/>
    <property type="match status" value="1"/>
</dbReference>
<evidence type="ECO:0000259" key="8">
    <source>
        <dbReference type="PROSITE" id="PS50126"/>
    </source>
</evidence>
<gene>
    <name evidence="7 9" type="primary">nusA</name>
    <name evidence="9" type="ORF">COY37_07940</name>
</gene>
<sequence length="382" mass="42456">MNGELIEALKQLEREKQIDPHTVLEALSSALASAYKRNYGAGTSDIRVNIDPKTGNISVFSQEWIEKEGEEPELVEEEITPENFGRIAAQTAKQVILQRIREAEREKMYQEYIDREGDIVTGIVEQSDQRYTLVNLGRVEALLPPTEQVPTERYDHGMRLKTYIVEVRRTTKEPQIIVSRTHPSLLRRLFELEVPEIYDGYVEIKSVAREPGYRSKIAVASREASIDPVGACVGPKGSRVRMVVSELRGEKIDVVEWSEDPAKFVANALSPAKVKAVKISEAQHTAAVVVPDNQLSLAIGKEGQNARLAAKLTGWRIDIKSESQAKDVAETTHILEVGGHIEDDGTAACICQAVKSSGERCSNKARPGSKYCGVHKKLEDEE</sequence>
<dbReference type="GO" id="GO:0006353">
    <property type="term" value="P:DNA-templated transcription termination"/>
    <property type="evidence" value="ECO:0007669"/>
    <property type="project" value="UniProtKB-UniRule"/>
</dbReference>
<comment type="function">
    <text evidence="7">Participates in both transcription termination and antitermination.</text>
</comment>
<dbReference type="EMBL" id="PFNG01000184">
    <property type="protein sequence ID" value="PIZ36878.1"/>
    <property type="molecule type" value="Genomic_DNA"/>
</dbReference>
<dbReference type="InterPro" id="IPR009019">
    <property type="entry name" value="KH_sf_prok-type"/>
</dbReference>
<proteinExistence type="inferred from homology"/>
<dbReference type="GO" id="GO:0003723">
    <property type="term" value="F:RNA binding"/>
    <property type="evidence" value="ECO:0007669"/>
    <property type="project" value="UniProtKB-UniRule"/>
</dbReference>
<organism evidence="9 10">
    <name type="scientific">Candidatus Aquicultor secundus</name>
    <dbReference type="NCBI Taxonomy" id="1973895"/>
    <lineage>
        <taxon>Bacteria</taxon>
        <taxon>Bacillati</taxon>
        <taxon>Actinomycetota</taxon>
        <taxon>Candidatus Aquicultoria</taxon>
        <taxon>Candidatus Aquicultorales</taxon>
        <taxon>Candidatus Aquicultoraceae</taxon>
        <taxon>Candidatus Aquicultor</taxon>
    </lineage>
</organism>
<dbReference type="Pfam" id="PF13184">
    <property type="entry name" value="KH_NusA_1st"/>
    <property type="match status" value="1"/>
</dbReference>
<dbReference type="SUPFAM" id="SSF50249">
    <property type="entry name" value="Nucleic acid-binding proteins"/>
    <property type="match status" value="1"/>
</dbReference>
<dbReference type="FunFam" id="3.30.300.20:FF:000002">
    <property type="entry name" value="Transcription termination/antitermination protein NusA"/>
    <property type="match status" value="1"/>
</dbReference>
<dbReference type="InterPro" id="IPR036555">
    <property type="entry name" value="NusA_N_sf"/>
</dbReference>
<dbReference type="SMART" id="SM00316">
    <property type="entry name" value="S1"/>
    <property type="match status" value="1"/>
</dbReference>